<dbReference type="AlphaFoldDB" id="A0A0L6VBJ7"/>
<name>A0A0L6VBJ7_9BASI</name>
<gene>
    <name evidence="1" type="ORF">VP01_1985g3</name>
</gene>
<protein>
    <submittedName>
        <fullName evidence="1">Uncharacterized protein</fullName>
    </submittedName>
</protein>
<dbReference type="EMBL" id="LAVV01006820">
    <property type="protein sequence ID" value="KNZ58166.1"/>
    <property type="molecule type" value="Genomic_DNA"/>
</dbReference>
<keyword evidence="2" id="KW-1185">Reference proteome</keyword>
<sequence>MTTNLKDLENRLPPLPPKISRIYSVLESGMDLDQGISPLVFNKRASLVALALRQLNLIMNALDMFKTQYQMYSAAREAQDYLTMRGMLEHGAATQTLLVMLAGAGGTGDLCNTWNPRLTLDQLRERERAQEKEFLRVATGHPPKTPYVSQGGTLSPIREAQTSIEAPSAPPSVIQQDELMRDCHTTNPTY</sequence>
<evidence type="ECO:0000313" key="1">
    <source>
        <dbReference type="EMBL" id="KNZ58166.1"/>
    </source>
</evidence>
<proteinExistence type="predicted"/>
<comment type="caution">
    <text evidence="1">The sequence shown here is derived from an EMBL/GenBank/DDBJ whole genome shotgun (WGS) entry which is preliminary data.</text>
</comment>
<accession>A0A0L6VBJ7</accession>
<dbReference type="Proteomes" id="UP000037035">
    <property type="component" value="Unassembled WGS sequence"/>
</dbReference>
<evidence type="ECO:0000313" key="2">
    <source>
        <dbReference type="Proteomes" id="UP000037035"/>
    </source>
</evidence>
<dbReference type="VEuPathDB" id="FungiDB:VP01_1985g3"/>
<reference evidence="1 2" key="1">
    <citation type="submission" date="2015-08" db="EMBL/GenBank/DDBJ databases">
        <title>Next Generation Sequencing and Analysis of the Genome of Puccinia sorghi L Schw, the Causal Agent of Maize Common Rust.</title>
        <authorList>
            <person name="Rochi L."/>
            <person name="Burguener G."/>
            <person name="Darino M."/>
            <person name="Turjanski A."/>
            <person name="Kreff E."/>
            <person name="Dieguez M.J."/>
            <person name="Sacco F."/>
        </authorList>
    </citation>
    <scope>NUCLEOTIDE SEQUENCE [LARGE SCALE GENOMIC DNA]</scope>
    <source>
        <strain evidence="1 2">RO10H11247</strain>
    </source>
</reference>
<organism evidence="1 2">
    <name type="scientific">Puccinia sorghi</name>
    <dbReference type="NCBI Taxonomy" id="27349"/>
    <lineage>
        <taxon>Eukaryota</taxon>
        <taxon>Fungi</taxon>
        <taxon>Dikarya</taxon>
        <taxon>Basidiomycota</taxon>
        <taxon>Pucciniomycotina</taxon>
        <taxon>Pucciniomycetes</taxon>
        <taxon>Pucciniales</taxon>
        <taxon>Pucciniaceae</taxon>
        <taxon>Puccinia</taxon>
    </lineage>
</organism>